<evidence type="ECO:0000313" key="3">
    <source>
        <dbReference type="Proteomes" id="UP000578819"/>
    </source>
</evidence>
<dbReference type="RefSeq" id="WP_184536855.1">
    <property type="nucleotide sequence ID" value="NZ_JACHJW010000001.1"/>
</dbReference>
<accession>A0A7W7SUH6</accession>
<organism evidence="2 3">
    <name type="scientific">Micromonospora polyrhachis</name>
    <dbReference type="NCBI Taxonomy" id="1282883"/>
    <lineage>
        <taxon>Bacteria</taxon>
        <taxon>Bacillati</taxon>
        <taxon>Actinomycetota</taxon>
        <taxon>Actinomycetes</taxon>
        <taxon>Micromonosporales</taxon>
        <taxon>Micromonosporaceae</taxon>
        <taxon>Micromonospora</taxon>
    </lineage>
</organism>
<dbReference type="AlphaFoldDB" id="A0A7W7SUH6"/>
<gene>
    <name evidence="2" type="ORF">FHR38_004958</name>
</gene>
<dbReference type="Proteomes" id="UP000578819">
    <property type="component" value="Unassembled WGS sequence"/>
</dbReference>
<dbReference type="InterPro" id="IPR036691">
    <property type="entry name" value="Endo/exonu/phosph_ase_sf"/>
</dbReference>
<reference evidence="2 3" key="1">
    <citation type="submission" date="2020-08" db="EMBL/GenBank/DDBJ databases">
        <title>Sequencing the genomes of 1000 actinobacteria strains.</title>
        <authorList>
            <person name="Klenk H.-P."/>
        </authorList>
    </citation>
    <scope>NUCLEOTIDE SEQUENCE [LARGE SCALE GENOMIC DNA]</scope>
    <source>
        <strain evidence="2 3">DSM 45886</strain>
    </source>
</reference>
<sequence length="266" mass="30329">MAEPLVIATYHLRDYQHSDRPDRRRDELMEQVILDSEADIIAVQGLPGESALFRMALETRLDCRTHDGIPTIAAAGGVGLGILWRPGIRPVPGTWRPATDQPFRYGLTWLTLDVHGHRVTVANYHAPPAGEAHQAQREAELLTTALGHHEHNVFLGGTWPTTSDPEAERILPRRRVPRHRHHLRRALATHHRPPTRRPTPRPYPPPHRPSAPRPGTPTHRRRHHPRLGCLRPPTRRRRIPIRRSVERTVEVVEHIVKAIPIERVAS</sequence>
<evidence type="ECO:0000313" key="2">
    <source>
        <dbReference type="EMBL" id="MBB4961225.1"/>
    </source>
</evidence>
<dbReference type="EMBL" id="JACHJW010000001">
    <property type="protein sequence ID" value="MBB4961225.1"/>
    <property type="molecule type" value="Genomic_DNA"/>
</dbReference>
<feature type="compositionally biased region" description="Basic residues" evidence="1">
    <location>
        <begin position="172"/>
        <end position="199"/>
    </location>
</feature>
<proteinExistence type="predicted"/>
<evidence type="ECO:0000256" key="1">
    <source>
        <dbReference type="SAM" id="MobiDB-lite"/>
    </source>
</evidence>
<evidence type="ECO:0008006" key="4">
    <source>
        <dbReference type="Google" id="ProtNLM"/>
    </source>
</evidence>
<feature type="region of interest" description="Disordered" evidence="1">
    <location>
        <begin position="154"/>
        <end position="241"/>
    </location>
</feature>
<feature type="compositionally biased region" description="Pro residues" evidence="1">
    <location>
        <begin position="200"/>
        <end position="215"/>
    </location>
</feature>
<dbReference type="SUPFAM" id="SSF56219">
    <property type="entry name" value="DNase I-like"/>
    <property type="match status" value="1"/>
</dbReference>
<name>A0A7W7SUH6_9ACTN</name>
<dbReference type="Gene3D" id="3.60.10.10">
    <property type="entry name" value="Endonuclease/exonuclease/phosphatase"/>
    <property type="match status" value="1"/>
</dbReference>
<keyword evidence="3" id="KW-1185">Reference proteome</keyword>
<comment type="caution">
    <text evidence="2">The sequence shown here is derived from an EMBL/GenBank/DDBJ whole genome shotgun (WGS) entry which is preliminary data.</text>
</comment>
<protein>
    <recommendedName>
        <fullName evidence="4">Endonuclease/exonuclease/phosphatase domain-containing protein</fullName>
    </recommendedName>
</protein>